<evidence type="ECO:0000313" key="1">
    <source>
        <dbReference type="EMBL" id="CAI4013478.1"/>
    </source>
</evidence>
<name>A0A9P1DNV3_9DINO</name>
<dbReference type="AlphaFoldDB" id="A0A9P1DNV3"/>
<dbReference type="EMBL" id="CAMXCT030005879">
    <property type="protein sequence ID" value="CAL4800790.1"/>
    <property type="molecule type" value="Genomic_DNA"/>
</dbReference>
<dbReference type="EMBL" id="CAMXCT020005879">
    <property type="protein sequence ID" value="CAL1166853.1"/>
    <property type="molecule type" value="Genomic_DNA"/>
</dbReference>
<gene>
    <name evidence="1" type="ORF">C1SCF055_LOCUS38440</name>
</gene>
<protein>
    <submittedName>
        <fullName evidence="3">Collagen alpha-1(XXI) chain</fullName>
    </submittedName>
</protein>
<sequence length="216" mass="23729">MSMDHIREPVFCDQPFTQTFPLPPAVANNPCICCMKGAFPKIRGIPTGSQPMPPEEVAMLLKQLEGTWHIQVLESMGRGNISYDQVMVRDNYYVMSGGMRNQTVRTHGRNGHAQRHQVAVANTATKEYFHFYKGPNQEVYADFIGSQLVKMDFDGGEVELNNGLGMTLLWQRAWKRDGMAPPQQGMAAVPVVQAQVVEAQVVATGHPSAVAGNAAA</sequence>
<reference evidence="1" key="1">
    <citation type="submission" date="2022-10" db="EMBL/GenBank/DDBJ databases">
        <authorList>
            <person name="Chen Y."/>
            <person name="Dougan E. K."/>
            <person name="Chan C."/>
            <person name="Rhodes N."/>
            <person name="Thang M."/>
        </authorList>
    </citation>
    <scope>NUCLEOTIDE SEQUENCE</scope>
</reference>
<accession>A0A9P1DNV3</accession>
<reference evidence="2" key="2">
    <citation type="submission" date="2024-04" db="EMBL/GenBank/DDBJ databases">
        <authorList>
            <person name="Chen Y."/>
            <person name="Shah S."/>
            <person name="Dougan E. K."/>
            <person name="Thang M."/>
            <person name="Chan C."/>
        </authorList>
    </citation>
    <scope>NUCLEOTIDE SEQUENCE [LARGE SCALE GENOMIC DNA]</scope>
</reference>
<dbReference type="Proteomes" id="UP001152797">
    <property type="component" value="Unassembled WGS sequence"/>
</dbReference>
<keyword evidence="3" id="KW-0176">Collagen</keyword>
<proteinExistence type="predicted"/>
<comment type="caution">
    <text evidence="1">The sequence shown here is derived from an EMBL/GenBank/DDBJ whole genome shotgun (WGS) entry which is preliminary data.</text>
</comment>
<dbReference type="EMBL" id="CAMXCT010005879">
    <property type="protein sequence ID" value="CAI4013478.1"/>
    <property type="molecule type" value="Genomic_DNA"/>
</dbReference>
<organism evidence="1">
    <name type="scientific">Cladocopium goreaui</name>
    <dbReference type="NCBI Taxonomy" id="2562237"/>
    <lineage>
        <taxon>Eukaryota</taxon>
        <taxon>Sar</taxon>
        <taxon>Alveolata</taxon>
        <taxon>Dinophyceae</taxon>
        <taxon>Suessiales</taxon>
        <taxon>Symbiodiniaceae</taxon>
        <taxon>Cladocopium</taxon>
    </lineage>
</organism>
<dbReference type="OrthoDB" id="442076at2759"/>
<keyword evidence="4" id="KW-1185">Reference proteome</keyword>
<evidence type="ECO:0000313" key="2">
    <source>
        <dbReference type="EMBL" id="CAL1166853.1"/>
    </source>
</evidence>
<evidence type="ECO:0000313" key="3">
    <source>
        <dbReference type="EMBL" id="CAL4800790.1"/>
    </source>
</evidence>
<evidence type="ECO:0000313" key="4">
    <source>
        <dbReference type="Proteomes" id="UP001152797"/>
    </source>
</evidence>